<feature type="signal peptide" evidence="13">
    <location>
        <begin position="1"/>
        <end position="24"/>
    </location>
</feature>
<dbReference type="Gene3D" id="1.10.1040.10">
    <property type="entry name" value="N-(1-d-carboxylethyl)-l-norvaline Dehydrogenase, domain 2"/>
    <property type="match status" value="1"/>
</dbReference>
<dbReference type="PANTHER" id="PTHR48075">
    <property type="entry name" value="3-HYDROXYACYL-COA DEHYDROGENASE FAMILY PROTEIN"/>
    <property type="match status" value="1"/>
</dbReference>
<protein>
    <recommendedName>
        <fullName evidence="10">L-gulonate 3-dehydrogenase</fullName>
        <ecNumber evidence="9">1.1.1.45</ecNumber>
    </recommendedName>
    <alternativeName>
        <fullName evidence="10">L-gulonate 3-dehydrogenase</fullName>
    </alternativeName>
</protein>
<evidence type="ECO:0000256" key="13">
    <source>
        <dbReference type="SAM" id="SignalP"/>
    </source>
</evidence>
<keyword evidence="8" id="KW-0520">NAD</keyword>
<feature type="region of interest" description="Disordered" evidence="12">
    <location>
        <begin position="254"/>
        <end position="301"/>
    </location>
</feature>
<dbReference type="AlphaFoldDB" id="A0A839DQ47"/>
<reference evidence="16 17" key="1">
    <citation type="submission" date="2020-07" db="EMBL/GenBank/DDBJ databases">
        <title>Sequencing the genomes of 1000 actinobacteria strains.</title>
        <authorList>
            <person name="Klenk H.-P."/>
        </authorList>
    </citation>
    <scope>NUCLEOTIDE SEQUENCE [LARGE SCALE GENOMIC DNA]</scope>
    <source>
        <strain evidence="16 17">DSM 45975</strain>
    </source>
</reference>
<evidence type="ECO:0000256" key="7">
    <source>
        <dbReference type="ARBA" id="ARBA00023002"/>
    </source>
</evidence>
<evidence type="ECO:0000256" key="6">
    <source>
        <dbReference type="ARBA" id="ARBA00022553"/>
    </source>
</evidence>
<dbReference type="PIRSF" id="PIRSF000105">
    <property type="entry name" value="HCDH"/>
    <property type="match status" value="1"/>
</dbReference>
<dbReference type="EMBL" id="JACGWZ010000001">
    <property type="protein sequence ID" value="MBA8824122.1"/>
    <property type="molecule type" value="Genomic_DNA"/>
</dbReference>
<dbReference type="GO" id="GO:0006631">
    <property type="term" value="P:fatty acid metabolic process"/>
    <property type="evidence" value="ECO:0007669"/>
    <property type="project" value="InterPro"/>
</dbReference>
<dbReference type="InterPro" id="IPR008927">
    <property type="entry name" value="6-PGluconate_DH-like_C_sf"/>
</dbReference>
<dbReference type="PANTHER" id="PTHR48075:SF1">
    <property type="entry name" value="LAMBDA-CRYSTALLIN HOMOLOG"/>
    <property type="match status" value="1"/>
</dbReference>
<proteinExistence type="inferred from homology"/>
<evidence type="ECO:0000256" key="10">
    <source>
        <dbReference type="ARBA" id="ARBA00042709"/>
    </source>
</evidence>
<feature type="compositionally biased region" description="Basic and acidic residues" evidence="12">
    <location>
        <begin position="268"/>
        <end position="284"/>
    </location>
</feature>
<dbReference type="Pfam" id="PF02737">
    <property type="entry name" value="3HCDH_N"/>
    <property type="match status" value="1"/>
</dbReference>
<dbReference type="Pfam" id="PF00725">
    <property type="entry name" value="3HCDH"/>
    <property type="match status" value="1"/>
</dbReference>
<name>A0A839DQ47_9PSEU</name>
<comment type="caution">
    <text evidence="16">The sequence shown here is derived from an EMBL/GenBank/DDBJ whole genome shotgun (WGS) entry which is preliminary data.</text>
</comment>
<evidence type="ECO:0000256" key="2">
    <source>
        <dbReference type="ARBA" id="ARBA00005086"/>
    </source>
</evidence>
<evidence type="ECO:0000259" key="14">
    <source>
        <dbReference type="Pfam" id="PF00725"/>
    </source>
</evidence>
<evidence type="ECO:0000256" key="11">
    <source>
        <dbReference type="PIRSR" id="PIRSR000105-1"/>
    </source>
</evidence>
<dbReference type="InterPro" id="IPR006108">
    <property type="entry name" value="3HC_DH_C"/>
</dbReference>
<dbReference type="RefSeq" id="WP_182543275.1">
    <property type="nucleotide sequence ID" value="NZ_JACGWZ010000001.1"/>
</dbReference>
<dbReference type="SUPFAM" id="SSF51735">
    <property type="entry name" value="NAD(P)-binding Rossmann-fold domains"/>
    <property type="match status" value="1"/>
</dbReference>
<evidence type="ECO:0000256" key="1">
    <source>
        <dbReference type="ARBA" id="ARBA00004496"/>
    </source>
</evidence>
<feature type="compositionally biased region" description="Polar residues" evidence="12">
    <location>
        <begin position="256"/>
        <end position="266"/>
    </location>
</feature>
<evidence type="ECO:0000313" key="17">
    <source>
        <dbReference type="Proteomes" id="UP000569329"/>
    </source>
</evidence>
<dbReference type="PROSITE" id="PS00067">
    <property type="entry name" value="3HCDH"/>
    <property type="match status" value="1"/>
</dbReference>
<keyword evidence="13" id="KW-0732">Signal</keyword>
<dbReference type="GO" id="GO:0005737">
    <property type="term" value="C:cytoplasm"/>
    <property type="evidence" value="ECO:0007669"/>
    <property type="project" value="UniProtKB-SubCell"/>
</dbReference>
<comment type="subcellular location">
    <subcellularLocation>
        <location evidence="1">Cytoplasm</location>
    </subcellularLocation>
</comment>
<feature type="chain" id="PRO_5032660460" description="L-gulonate 3-dehydrogenase" evidence="13">
    <location>
        <begin position="25"/>
        <end position="301"/>
    </location>
</feature>
<feature type="domain" description="3-hydroxyacyl-CoA dehydrogenase NAD binding" evidence="15">
    <location>
        <begin position="11"/>
        <end position="177"/>
    </location>
</feature>
<gene>
    <name evidence="16" type="ORF">FHX42_001451</name>
</gene>
<evidence type="ECO:0000256" key="5">
    <source>
        <dbReference type="ARBA" id="ARBA00022490"/>
    </source>
</evidence>
<dbReference type="Gene3D" id="3.40.50.720">
    <property type="entry name" value="NAD(P)-binding Rossmann-like Domain"/>
    <property type="match status" value="1"/>
</dbReference>
<dbReference type="InterPro" id="IPR006176">
    <property type="entry name" value="3-OHacyl-CoA_DH_NAD-bd"/>
</dbReference>
<keyword evidence="5" id="KW-0963">Cytoplasm</keyword>
<sequence length="301" mass="32411">MTTSVGRVLRVAVLGAGRMGAAVAAQYGRAGHSVVITTSAKTSAEHALARVRDAGADGTAGQWHLRWAAKTEEACQDADVVIESLPEDLEFKREQLARAQRAAPDALLGTNTSSLTVSDIARGLADPAMLAGTHHLNPPGLFRVMELVPGERTSPVVLDRFAEILADLGLNPVRLRRDAPGFVVNRLQFALLREAAELVDSGVAAPEDVDRLVAEGLAPRWTAAGPLATALLGGGELFDALAEQLYPTLSRRDTLESSVVKQQPDTDTVERMRRTRQERLDRVMRTASTGESGRSRERERP</sequence>
<comment type="subunit">
    <text evidence="4">Homodimer.</text>
</comment>
<dbReference type="EC" id="1.1.1.45" evidence="9"/>
<dbReference type="SUPFAM" id="SSF48179">
    <property type="entry name" value="6-phosphogluconate dehydrogenase C-terminal domain-like"/>
    <property type="match status" value="1"/>
</dbReference>
<keyword evidence="17" id="KW-1185">Reference proteome</keyword>
<evidence type="ECO:0000256" key="8">
    <source>
        <dbReference type="ARBA" id="ARBA00023027"/>
    </source>
</evidence>
<evidence type="ECO:0000256" key="9">
    <source>
        <dbReference type="ARBA" id="ARBA00038962"/>
    </source>
</evidence>
<feature type="domain" description="3-hydroxyacyl-CoA dehydrogenase C-terminal" evidence="14">
    <location>
        <begin position="181"/>
        <end position="263"/>
    </location>
</feature>
<dbReference type="InterPro" id="IPR022694">
    <property type="entry name" value="3-OHacyl-CoA_DH"/>
</dbReference>
<feature type="site" description="Important for catalytic activity" evidence="11">
    <location>
        <position position="134"/>
    </location>
</feature>
<keyword evidence="7 16" id="KW-0560">Oxidoreductase</keyword>
<dbReference type="InterPro" id="IPR036291">
    <property type="entry name" value="NAD(P)-bd_dom_sf"/>
</dbReference>
<accession>A0A839DQ47</accession>
<evidence type="ECO:0000313" key="16">
    <source>
        <dbReference type="EMBL" id="MBA8824122.1"/>
    </source>
</evidence>
<dbReference type="Proteomes" id="UP000569329">
    <property type="component" value="Unassembled WGS sequence"/>
</dbReference>
<dbReference type="InterPro" id="IPR006180">
    <property type="entry name" value="3-OHacyl-CoA_DH_CS"/>
</dbReference>
<evidence type="ECO:0000256" key="3">
    <source>
        <dbReference type="ARBA" id="ARBA00009463"/>
    </source>
</evidence>
<evidence type="ECO:0000259" key="15">
    <source>
        <dbReference type="Pfam" id="PF02737"/>
    </source>
</evidence>
<dbReference type="InterPro" id="IPR013328">
    <property type="entry name" value="6PGD_dom2"/>
</dbReference>
<comment type="pathway">
    <text evidence="2">Lipid metabolism; butanoate metabolism.</text>
</comment>
<keyword evidence="6" id="KW-0597">Phosphoprotein</keyword>
<comment type="similarity">
    <text evidence="3">Belongs to the 3-hydroxyacyl-CoA dehydrogenase family.</text>
</comment>
<dbReference type="GO" id="GO:0070403">
    <property type="term" value="F:NAD+ binding"/>
    <property type="evidence" value="ECO:0007669"/>
    <property type="project" value="InterPro"/>
</dbReference>
<dbReference type="GO" id="GO:0050104">
    <property type="term" value="F:L-gulonate 3-dehydrogenase activity"/>
    <property type="evidence" value="ECO:0007669"/>
    <property type="project" value="UniProtKB-EC"/>
</dbReference>
<evidence type="ECO:0000256" key="4">
    <source>
        <dbReference type="ARBA" id="ARBA00011738"/>
    </source>
</evidence>
<organism evidence="16 17">
    <name type="scientific">Halosaccharopolyspora lacisalsi</name>
    <dbReference type="NCBI Taxonomy" id="1000566"/>
    <lineage>
        <taxon>Bacteria</taxon>
        <taxon>Bacillati</taxon>
        <taxon>Actinomycetota</taxon>
        <taxon>Actinomycetes</taxon>
        <taxon>Pseudonocardiales</taxon>
        <taxon>Pseudonocardiaceae</taxon>
        <taxon>Halosaccharopolyspora</taxon>
    </lineage>
</organism>
<evidence type="ECO:0000256" key="12">
    <source>
        <dbReference type="SAM" id="MobiDB-lite"/>
    </source>
</evidence>